<comment type="caution">
    <text evidence="3">The sequence shown here is derived from an EMBL/GenBank/DDBJ whole genome shotgun (WGS) entry which is preliminary data.</text>
</comment>
<dbReference type="PANTHER" id="PTHR15462">
    <property type="entry name" value="SERINE PROTEASE"/>
    <property type="match status" value="1"/>
</dbReference>
<dbReference type="InterPro" id="IPR043504">
    <property type="entry name" value="Peptidase_S1_PA_chymotrypsin"/>
</dbReference>
<name>A0A0F4IPF4_9ACTN</name>
<evidence type="ECO:0000313" key="4">
    <source>
        <dbReference type="Proteomes" id="UP000033551"/>
    </source>
</evidence>
<dbReference type="EMBL" id="JZWV01001334">
    <property type="protein sequence ID" value="KJY23907.1"/>
    <property type="molecule type" value="Genomic_DNA"/>
</dbReference>
<dbReference type="InterPro" id="IPR009003">
    <property type="entry name" value="Peptidase_S1_PA"/>
</dbReference>
<dbReference type="Proteomes" id="UP000033551">
    <property type="component" value="Unassembled WGS sequence"/>
</dbReference>
<evidence type="ECO:0000256" key="1">
    <source>
        <dbReference type="ARBA" id="ARBA00022729"/>
    </source>
</evidence>
<organism evidence="3 4">
    <name type="scientific">Streptomyces katrae</name>
    <dbReference type="NCBI Taxonomy" id="68223"/>
    <lineage>
        <taxon>Bacteria</taxon>
        <taxon>Bacillati</taxon>
        <taxon>Actinomycetota</taxon>
        <taxon>Actinomycetes</taxon>
        <taxon>Kitasatosporales</taxon>
        <taxon>Streptomycetaceae</taxon>
        <taxon>Streptomyces</taxon>
    </lineage>
</organism>
<gene>
    <name evidence="3" type="ORF">VR44_36885</name>
</gene>
<protein>
    <recommendedName>
        <fullName evidence="2">Peptidase S1 domain-containing protein</fullName>
    </recommendedName>
</protein>
<dbReference type="InterPro" id="IPR050966">
    <property type="entry name" value="Glutamyl_endopeptidase"/>
</dbReference>
<proteinExistence type="predicted"/>
<dbReference type="OrthoDB" id="3507155at2"/>
<sequence>DLPEAGAAGPPGVTDEAPAGAEAGRVGALFADGLEGGHFCTASVVRSLGHDLIATAAHCLDHPDTTVFAPGYRDGEAPYGVWRLTRVWVAPGWADGRDPDEDIAFATVAPADGGETRAVEDVVGAFPVAAAQPGDVTVTVLGYPSVQDGPLRCSNATSLFSPTQRRIDCPDLSGGTSGSPWLAGGALAGVLGGYQGGGDFPEVSYSAVMGDAAMALYCEAAGVAR</sequence>
<dbReference type="SUPFAM" id="SSF50494">
    <property type="entry name" value="Trypsin-like serine proteases"/>
    <property type="match status" value="1"/>
</dbReference>
<dbReference type="Gene3D" id="2.40.10.10">
    <property type="entry name" value="Trypsin-like serine proteases"/>
    <property type="match status" value="2"/>
</dbReference>
<keyword evidence="4" id="KW-1185">Reference proteome</keyword>
<dbReference type="RefSeq" id="WP_045952035.1">
    <property type="nucleotide sequence ID" value="NZ_JZWV01001334.1"/>
</dbReference>
<feature type="domain" description="Peptidase S1" evidence="2">
    <location>
        <begin position="36"/>
        <end position="155"/>
    </location>
</feature>
<dbReference type="AlphaFoldDB" id="A0A0F4IPF4"/>
<dbReference type="Pfam" id="PF00089">
    <property type="entry name" value="Trypsin"/>
    <property type="match status" value="1"/>
</dbReference>
<dbReference type="PATRIC" id="fig|68223.7.peg.4692"/>
<evidence type="ECO:0000313" key="3">
    <source>
        <dbReference type="EMBL" id="KJY23907.1"/>
    </source>
</evidence>
<reference evidence="3 4" key="1">
    <citation type="submission" date="2015-02" db="EMBL/GenBank/DDBJ databases">
        <authorList>
            <person name="Ju K.-S."/>
            <person name="Doroghazi J.R."/>
            <person name="Metcalf W."/>
        </authorList>
    </citation>
    <scope>NUCLEOTIDE SEQUENCE [LARGE SCALE GENOMIC DNA]</scope>
    <source>
        <strain evidence="3 4">NRRL ISP-5550</strain>
    </source>
</reference>
<dbReference type="InterPro" id="IPR001254">
    <property type="entry name" value="Trypsin_dom"/>
</dbReference>
<evidence type="ECO:0000259" key="2">
    <source>
        <dbReference type="Pfam" id="PF00089"/>
    </source>
</evidence>
<feature type="non-terminal residue" evidence="3">
    <location>
        <position position="1"/>
    </location>
</feature>
<dbReference type="STRING" id="68223.GCA_002028425_00937"/>
<accession>A0A0F4IPF4</accession>
<keyword evidence="1" id="KW-0732">Signal</keyword>
<dbReference type="GO" id="GO:0006508">
    <property type="term" value="P:proteolysis"/>
    <property type="evidence" value="ECO:0007669"/>
    <property type="project" value="InterPro"/>
</dbReference>
<dbReference type="GO" id="GO:0004252">
    <property type="term" value="F:serine-type endopeptidase activity"/>
    <property type="evidence" value="ECO:0007669"/>
    <property type="project" value="InterPro"/>
</dbReference>